<proteinExistence type="predicted"/>
<reference evidence="1" key="1">
    <citation type="journal article" date="2020" name="Stud. Mycol.">
        <title>101 Dothideomycetes genomes: a test case for predicting lifestyles and emergence of pathogens.</title>
        <authorList>
            <person name="Haridas S."/>
            <person name="Albert R."/>
            <person name="Binder M."/>
            <person name="Bloem J."/>
            <person name="Labutti K."/>
            <person name="Salamov A."/>
            <person name="Andreopoulos B."/>
            <person name="Baker S."/>
            <person name="Barry K."/>
            <person name="Bills G."/>
            <person name="Bluhm B."/>
            <person name="Cannon C."/>
            <person name="Castanera R."/>
            <person name="Culley D."/>
            <person name="Daum C."/>
            <person name="Ezra D."/>
            <person name="Gonzalez J."/>
            <person name="Henrissat B."/>
            <person name="Kuo A."/>
            <person name="Liang C."/>
            <person name="Lipzen A."/>
            <person name="Lutzoni F."/>
            <person name="Magnuson J."/>
            <person name="Mondo S."/>
            <person name="Nolan M."/>
            <person name="Ohm R."/>
            <person name="Pangilinan J."/>
            <person name="Park H.-J."/>
            <person name="Ramirez L."/>
            <person name="Alfaro M."/>
            <person name="Sun H."/>
            <person name="Tritt A."/>
            <person name="Yoshinaga Y."/>
            <person name="Zwiers L.-H."/>
            <person name="Turgeon B."/>
            <person name="Goodwin S."/>
            <person name="Spatafora J."/>
            <person name="Crous P."/>
            <person name="Grigoriev I."/>
        </authorList>
    </citation>
    <scope>NUCLEOTIDE SEQUENCE</scope>
    <source>
        <strain evidence="1">CBS 525.71</strain>
    </source>
</reference>
<keyword evidence="2" id="KW-1185">Reference proteome</keyword>
<protein>
    <submittedName>
        <fullName evidence="1">Uncharacterized protein</fullName>
    </submittedName>
</protein>
<evidence type="ECO:0000313" key="2">
    <source>
        <dbReference type="Proteomes" id="UP000799754"/>
    </source>
</evidence>
<comment type="caution">
    <text evidence="1">The sequence shown here is derived from an EMBL/GenBank/DDBJ whole genome shotgun (WGS) entry which is preliminary data.</text>
</comment>
<dbReference type="Proteomes" id="UP000799754">
    <property type="component" value="Unassembled WGS sequence"/>
</dbReference>
<gene>
    <name evidence="1" type="ORF">BU25DRAFT_457465</name>
</gene>
<organism evidence="1 2">
    <name type="scientific">Macroventuria anomochaeta</name>
    <dbReference type="NCBI Taxonomy" id="301207"/>
    <lineage>
        <taxon>Eukaryota</taxon>
        <taxon>Fungi</taxon>
        <taxon>Dikarya</taxon>
        <taxon>Ascomycota</taxon>
        <taxon>Pezizomycotina</taxon>
        <taxon>Dothideomycetes</taxon>
        <taxon>Pleosporomycetidae</taxon>
        <taxon>Pleosporales</taxon>
        <taxon>Pleosporineae</taxon>
        <taxon>Didymellaceae</taxon>
        <taxon>Macroventuria</taxon>
    </lineage>
</organism>
<sequence length="768" mass="83633">MTAPHDGSNPHASKRSESKSDSRSPFLTAELNTPASTLSLKILPADLTPAASPTDALVEAFSMLNMRSPSMPTLSPNSSPSYPPGDLHSKAPAETPHRGRTDTMQSVVRAFSASKTLHQVLGMRDPEPFVPPPAMPSDLRERFEAGLQEYEQLYVAGVSAPRQAEGLTASVLPQQGKTSLADILEEKESPVRATPTRLTAPGTSGKLKINVPKWTSGKQAIAVAQRHTFLDSDSDAVANDTASEHTDDECDDDDYSLWKYGSSTTLAVSDYSRPGSSASGNELSSMPAPSFPPRTSSLLPLPHEIVYGSNDSDPLTRTSRSKNLPPRPDSKHPTATANSQHPYKQVYSHGNNNPSTLRRTESLPVLFPSPGVEQQSSAFVQTKNGSAYGDNCSDFEPHSALGNTVLGHNEYTASSPAPRITIQAPSPVKAATSRKRAPSSSTQNEIDPPLSQRSRRDDVAGLPVLSPDTEAEWTIKFPGNTHALLTILLTWSHAMWAFHHRLPVLKPFSIHPAFPYSITPPLRKQLLSVSFYDTSVEPHKEIRFLGPDDVAEMSYHEVDIFDNPAGNTDSQAPPLWSSSISTIKQTLGLADSEAPKQIRYMDMSQRAKTGEGRWCYILIKGYEPQDGGTPPHLILAWHISAVTATSDCLHTIFPDNATPKPTTRSQSKLKRFSSLQNFGLALCSPAKFNFHQTLRSASSSSELPPADEPVENEQRGGTTLHRTVLKMEKAGNIPLVEGYRVDIAAFRDWMDACGKGEGKVIMWKEREG</sequence>
<accession>A0ACB6S4V6</accession>
<dbReference type="EMBL" id="MU006712">
    <property type="protein sequence ID" value="KAF2628660.1"/>
    <property type="molecule type" value="Genomic_DNA"/>
</dbReference>
<evidence type="ECO:0000313" key="1">
    <source>
        <dbReference type="EMBL" id="KAF2628660.1"/>
    </source>
</evidence>
<name>A0ACB6S4V6_9PLEO</name>